<feature type="region of interest" description="Disordered" evidence="1">
    <location>
        <begin position="115"/>
        <end position="175"/>
    </location>
</feature>
<feature type="compositionally biased region" description="Polar residues" evidence="1">
    <location>
        <begin position="140"/>
        <end position="153"/>
    </location>
</feature>
<reference evidence="2" key="1">
    <citation type="submission" date="2019-09" db="EMBL/GenBank/DDBJ databases">
        <authorList>
            <person name="Gross C."/>
            <person name="Bohn E."/>
        </authorList>
    </citation>
    <scope>NUCLEOTIDE SEQUENCE</scope>
    <source>
        <strain evidence="2">ID40</strain>
        <plasmid evidence="2">1</plasmid>
    </source>
</reference>
<name>A0A5E5RBR3_PSEAI</name>
<gene>
    <name evidence="2" type="ORF">TUEID40_06513</name>
</gene>
<dbReference type="EMBL" id="LR700249">
    <property type="protein sequence ID" value="VVH85290.1"/>
    <property type="molecule type" value="Genomic_DNA"/>
</dbReference>
<sequence>MKKPKAKSQERPDQVVGVMPASAGIMAPKRMRFFAEERAAACSVVPALDGTGIHPRRSAPGVCRTPRRMRRSALFFCLRPGRACPKNSPARPSTLFESGPPSFLGLRNASPRSFVPCSAAPPRNPGGPLSPTSALAGFSSRAQTGARCTSPDASHSRSRPGRPSLEQTGIRPWGASVPCEPRGRVSHLSGFCLFRPTSLTRTGPRAAGTAFGCSGERGACRPSLDDSAIAAHRIALADPFGRLGSLACSAKRRHLGRVAGRPPKQLLAVSEKPEQLLAVPKSRGACRPSLDGSAIAAHRIALADPFGRLGSLACSAKRRHLKRVAGLPPKQLLAVSEKLGADFASLDGFALRFTSHRLRRPLQAADLLARLVKRRSLHCVPGRPIETACGCFGRAGELRRPVQLSATKARRNQTPVPDCPAETARGCFRGPEQLQAVRSREMSKEQEID</sequence>
<keyword evidence="2" id="KW-0614">Plasmid</keyword>
<organism evidence="2">
    <name type="scientific">Pseudomonas aeruginosa</name>
    <dbReference type="NCBI Taxonomy" id="287"/>
    <lineage>
        <taxon>Bacteria</taxon>
        <taxon>Pseudomonadati</taxon>
        <taxon>Pseudomonadota</taxon>
        <taxon>Gammaproteobacteria</taxon>
        <taxon>Pseudomonadales</taxon>
        <taxon>Pseudomonadaceae</taxon>
        <taxon>Pseudomonas</taxon>
    </lineage>
</organism>
<accession>A0A5E5RBR3</accession>
<dbReference type="AlphaFoldDB" id="A0A5E5RBR3"/>
<evidence type="ECO:0000313" key="2">
    <source>
        <dbReference type="EMBL" id="VVH85290.1"/>
    </source>
</evidence>
<evidence type="ECO:0000256" key="1">
    <source>
        <dbReference type="SAM" id="MobiDB-lite"/>
    </source>
</evidence>
<proteinExistence type="predicted"/>
<protein>
    <submittedName>
        <fullName evidence="2">Uncharacterized protein</fullName>
    </submittedName>
</protein>
<geneLocation type="plasmid" evidence="2">
    <name>1</name>
</geneLocation>